<dbReference type="InterPro" id="IPR018073">
    <property type="entry name" value="Prot_inh_cystat_CS"/>
</dbReference>
<dbReference type="Gene3D" id="3.10.450.10">
    <property type="match status" value="1"/>
</dbReference>
<feature type="chain" id="PRO_5018761930" evidence="3">
    <location>
        <begin position="21"/>
        <end position="142"/>
    </location>
</feature>
<evidence type="ECO:0000256" key="2">
    <source>
        <dbReference type="ARBA" id="ARBA00023157"/>
    </source>
</evidence>
<dbReference type="FunFam" id="3.10.450.10:FF:000004">
    <property type="entry name" value="Cystatin C"/>
    <property type="match status" value="1"/>
</dbReference>
<keyword evidence="3" id="KW-0732">Signal</keyword>
<dbReference type="GO" id="GO:0004869">
    <property type="term" value="F:cysteine-type endopeptidase inhibitor activity"/>
    <property type="evidence" value="ECO:0007669"/>
    <property type="project" value="InterPro"/>
</dbReference>
<dbReference type="SMART" id="SM00043">
    <property type="entry name" value="CY"/>
    <property type="match status" value="1"/>
</dbReference>
<dbReference type="AlphaFoldDB" id="A0A0G2UUH3"/>
<feature type="domain" description="Cystatin" evidence="4">
    <location>
        <begin position="28"/>
        <end position="140"/>
    </location>
</feature>
<dbReference type="GO" id="GO:0005615">
    <property type="term" value="C:extracellular space"/>
    <property type="evidence" value="ECO:0007669"/>
    <property type="project" value="TreeGrafter"/>
</dbReference>
<keyword evidence="2" id="KW-1015">Disulfide bond</keyword>
<evidence type="ECO:0000256" key="3">
    <source>
        <dbReference type="SAM" id="SignalP"/>
    </source>
</evidence>
<dbReference type="CDD" id="cd00042">
    <property type="entry name" value="CY"/>
    <property type="match status" value="1"/>
</dbReference>
<comment type="similarity">
    <text evidence="1">Belongs to the cystatin family.</text>
</comment>
<organism evidence="5">
    <name type="scientific">Meriones unguiculatus</name>
    <name type="common">Mongolian jird</name>
    <name type="synonym">Gerbillus unguiculatus</name>
    <dbReference type="NCBI Taxonomy" id="10047"/>
    <lineage>
        <taxon>Eukaryota</taxon>
        <taxon>Metazoa</taxon>
        <taxon>Chordata</taxon>
        <taxon>Craniata</taxon>
        <taxon>Vertebrata</taxon>
        <taxon>Euteleostomi</taxon>
        <taxon>Mammalia</taxon>
        <taxon>Eutheria</taxon>
        <taxon>Euarchontoglires</taxon>
        <taxon>Glires</taxon>
        <taxon>Rodentia</taxon>
        <taxon>Myomorpha</taxon>
        <taxon>Muroidea</taxon>
        <taxon>Muridae</taxon>
        <taxon>Gerbillinae</taxon>
        <taxon>Meriones</taxon>
    </lineage>
</organism>
<dbReference type="GO" id="GO:0031982">
    <property type="term" value="C:vesicle"/>
    <property type="evidence" value="ECO:0007669"/>
    <property type="project" value="TreeGrafter"/>
</dbReference>
<dbReference type="PANTHER" id="PTHR46186:SF6">
    <property type="entry name" value="CYSTATIN-C"/>
    <property type="match status" value="1"/>
</dbReference>
<evidence type="ECO:0000259" key="4">
    <source>
        <dbReference type="SMART" id="SM00043"/>
    </source>
</evidence>
<proteinExistence type="evidence at transcript level"/>
<dbReference type="InterPro" id="IPR000010">
    <property type="entry name" value="Cystatin_dom"/>
</dbReference>
<sequence length="142" mass="15643">MASPLRSLLLLLAVLAVDWAASPKQGMRLVGGVIDANANDTGVLEALNFAMSEYNKENNDAYHSRAIQVVKARKQIVAGVKYFLDVEIGRTTCTKTETALELTKCPFHEQPHLIKKAFCSFQIFSVPWLGKQTLTRSSCKSA</sequence>
<dbReference type="InterPro" id="IPR046350">
    <property type="entry name" value="Cystatin_sf"/>
</dbReference>
<dbReference type="Pfam" id="PF00031">
    <property type="entry name" value="Cystatin"/>
    <property type="match status" value="1"/>
</dbReference>
<dbReference type="SUPFAM" id="SSF54403">
    <property type="entry name" value="Cystatin/monellin"/>
    <property type="match status" value="1"/>
</dbReference>
<dbReference type="PANTHER" id="PTHR46186">
    <property type="entry name" value="CYSTATIN"/>
    <property type="match status" value="1"/>
</dbReference>
<evidence type="ECO:0000313" key="5">
    <source>
        <dbReference type="EMBL" id="AKI32217.1"/>
    </source>
</evidence>
<reference evidence="5" key="2">
    <citation type="journal article" date="2015" name="PLoS ONE">
        <title>Selection of genes associated with variations in the circle of willis in gerbils using suppression subtractive hybridization.</title>
        <authorList>
            <person name="Li Z."/>
            <person name="Huo X."/>
            <person name="Zhang S."/>
            <person name="Lu J."/>
            <person name="Li C."/>
            <person name="Guo M."/>
            <person name="Fu R."/>
            <person name="He Z."/>
            <person name="Du X."/>
            <person name="Chen Z."/>
        </authorList>
    </citation>
    <scope>NUCLEOTIDE SEQUENCE</scope>
    <source>
        <tissue evidence="5">Brain</tissue>
    </source>
</reference>
<dbReference type="PROSITE" id="PS00287">
    <property type="entry name" value="CYSTATIN"/>
    <property type="match status" value="1"/>
</dbReference>
<dbReference type="GO" id="GO:0005737">
    <property type="term" value="C:cytoplasm"/>
    <property type="evidence" value="ECO:0007669"/>
    <property type="project" value="TreeGrafter"/>
</dbReference>
<reference evidence="5" key="1">
    <citation type="submission" date="2014-09" db="EMBL/GenBank/DDBJ databases">
        <authorList>
            <person name="Li Z.L."/>
            <person name="Huo X."/>
            <person name="Zhang S."/>
            <person name="Gao J."/>
            <person name="Lu J."/>
            <person name="Li C."/>
            <person name="Guo M."/>
            <person name="Du X."/>
            <person name="Chen Z."/>
        </authorList>
    </citation>
    <scope>NUCLEOTIDE SEQUENCE</scope>
    <source>
        <tissue evidence="5">Brain</tissue>
    </source>
</reference>
<protein>
    <submittedName>
        <fullName evidence="5">CST3</fullName>
    </submittedName>
</protein>
<dbReference type="EMBL" id="KM517575">
    <property type="protein sequence ID" value="AKI32217.1"/>
    <property type="molecule type" value="mRNA"/>
</dbReference>
<name>A0A0G2UUH3_MERUN</name>
<accession>A0A0G2UUH3</accession>
<evidence type="ECO:0000256" key="1">
    <source>
        <dbReference type="ARBA" id="ARBA00009403"/>
    </source>
</evidence>
<feature type="signal peptide" evidence="3">
    <location>
        <begin position="1"/>
        <end position="20"/>
    </location>
</feature>